<evidence type="ECO:0000313" key="18">
    <source>
        <dbReference type="EMBL" id="KAA0715406.1"/>
    </source>
</evidence>
<feature type="region of interest" description="Disordered" evidence="13">
    <location>
        <begin position="544"/>
        <end position="580"/>
    </location>
</feature>
<keyword evidence="7 14" id="KW-0812">Transmembrane</keyword>
<name>A0A5A9P3Q8_9TELE</name>
<comment type="subcellular location">
    <subcellularLocation>
        <location evidence="1">Cell membrane</location>
        <topology evidence="1">Multi-pass membrane protein</topology>
    </subcellularLocation>
</comment>
<keyword evidence="9 14" id="KW-1133">Transmembrane helix</keyword>
<evidence type="ECO:0000259" key="15">
    <source>
        <dbReference type="Pfam" id="PF00520"/>
    </source>
</evidence>
<dbReference type="GO" id="GO:0005886">
    <property type="term" value="C:plasma membrane"/>
    <property type="evidence" value="ECO:0007669"/>
    <property type="project" value="UniProtKB-SubCell"/>
</dbReference>
<feature type="compositionally biased region" description="Basic and acidic residues" evidence="13">
    <location>
        <begin position="565"/>
        <end position="574"/>
    </location>
</feature>
<dbReference type="Proteomes" id="UP000324632">
    <property type="component" value="Chromosome 10"/>
</dbReference>
<evidence type="ECO:0000313" key="19">
    <source>
        <dbReference type="Proteomes" id="UP000324632"/>
    </source>
</evidence>
<dbReference type="InterPro" id="IPR041491">
    <property type="entry name" value="TRPM_SLOG"/>
</dbReference>
<keyword evidence="5" id="KW-0109">Calcium transport</keyword>
<keyword evidence="19" id="KW-1185">Reference proteome</keyword>
<dbReference type="Pfam" id="PF18139">
    <property type="entry name" value="LSDAT_euk"/>
    <property type="match status" value="1"/>
</dbReference>
<reference evidence="18 19" key="1">
    <citation type="journal article" date="2019" name="Mol. Ecol. Resour.">
        <title>Chromosome-level genome assembly of Triplophysa tibetana, a fish adapted to the harsh high-altitude environment of the Tibetan Plateau.</title>
        <authorList>
            <person name="Yang X."/>
            <person name="Liu H."/>
            <person name="Ma Z."/>
            <person name="Zou Y."/>
            <person name="Zou M."/>
            <person name="Mao Y."/>
            <person name="Li X."/>
            <person name="Wang H."/>
            <person name="Chen T."/>
            <person name="Wang W."/>
            <person name="Yang R."/>
        </authorList>
    </citation>
    <scope>NUCLEOTIDE SEQUENCE [LARGE SCALE GENOMIC DNA]</scope>
    <source>
        <strain evidence="18">TTIB1903HZAU</strain>
        <tissue evidence="18">Muscle</tissue>
    </source>
</reference>
<sequence>MMSMDDTAVEPLVMQTLLPRAFKVPRGRSCTFSPQRGSISSWVQENIKKKRCCFYKEVRSEGICKCGYPKKDHSDEAKATQNFVGEEWSALTHIREEPTDAYGDIRFVGFGQKTGKYVRVSTDTSPDSLYQLMTDHWKLSPPNLLISVTGGAKNFSIKSQLKDKFRRGLIKVAQTTGAWILTGGTHAGVMKHVGMAVRDYTLSNNSMEGQIVVIGMATWGIIHNRDVLVNPKGYFPSDYSLDEVGQGPLSCLDINHSHFLLVDDGTHGNYGVEIKLRAQLEKLISQKTLGKLDSKVTIPVVCVVLDGGPGTLNTIYNSMLNNTPCVILEGSGRMADLIAHVASLPVSKVTTVLMEQLMKRFFAQEYEKFTEVQIIEWTKQIQDIIRMGHLLTVFRFDEEKNSDVDVAILQALLKASRSEYSTGQQCWKRQLELAVAWNRVDIAESEIFTEESQWTSSDLHPAMFSALVGDKPEFVRLLLENGVCVQQFLEQKDQLSELYNHLPVCFFERKLDKRAPGSKNTSLIHVSEEVRRLLGSFTQHLYPLPSQKTTRDDVSLRLPSEGSVEDPRSGKEQTEEPVSDPGRDLFLWAVVQNNRELAEIGWEQVLSQEDCIAAALAASKILRKLAEQSGEHDSEEAKDMRGHADHYETQAIGVFSECHAWDPQRAQKLIIRVSPSWGRSTCLRLALEADNKRFIAHSGVQALLTQIWCGEMSVENPYWKILLCMICFPLIYTGFLTFRPDKDIQRDAVKTKQQKLTMGSEYTKSEINDSLRSSQNSAPKPLSCGSRFKSFYDSPQVTFYWNIASYFGFLWLFAVVLMIDFQTFPSWRELLLYIWLGSLVCEEVRQLYHDFDGSGFRKKVKHYIKDVWNILDVLSIVLFISGVVCRLQGSSALFYVGKMLLCIDFIIFCLRLMAIFSISRTLGPKIIIVRKMMMDLFIFMFLLSIWVVAYGVAKHAILIQNEERLDWIIRGAVYEPYLIIFGNIPTNIDYTQFDMNSCSVDASDPMKPKCPILNDENMPAFPEWLTIILLCVYLLFANILLLNLLIAILSYTFQEVQDNTDAIWKFQRYELIKEYHSRPALPPPFILISHLIIFVRRVLLCTPPQKHKLFRREFEKTEEEVLLSWEALMKENYLSSARQEESQSTDHRIQDTAEKVGVMSELLEREQEMVSSTMAKRINKLEDQVSESTKALRWIVDALKSQGYKSKLEPPLLTGKSCDRDDGDSSGQETEDERPHTFARQLHYPGSNVMRFPVPEEKVPWETNFPLYLPPVYSEQESDSSSDASVLDKYRNPGGRTGMRGKGAFESLGLNKEIHRFLTRGCDGQTEKLEFLAVWKDAEKCWCLPGDQVKANEPLPQTLERFLGKKLDEGTKSAEQVYEGYVDDSRNTDNAWLEFTVVTLHLDRHSPVMSQINSIVHTAQVRKCGSDVSAHGTRIKASGLETLSVCLPETSAYYTLAHLSINSYVGLGFPRPDMTGKRAQPGMNFGLGAREAQIHCIGLRSILGYEHKLLWSWDVTAVVPHASRPPGVSEIRGTEARRDVVHKEVMWFCCVCLLEPNNINYDLLVHIQTQARTVVQY</sequence>
<dbReference type="SUPFAM" id="SSF55811">
    <property type="entry name" value="Nudix"/>
    <property type="match status" value="1"/>
</dbReference>
<evidence type="ECO:0000256" key="10">
    <source>
        <dbReference type="ARBA" id="ARBA00023065"/>
    </source>
</evidence>
<evidence type="ECO:0000256" key="11">
    <source>
        <dbReference type="ARBA" id="ARBA00023136"/>
    </source>
</evidence>
<dbReference type="GO" id="GO:0099604">
    <property type="term" value="F:ligand-gated calcium channel activity"/>
    <property type="evidence" value="ECO:0007669"/>
    <property type="project" value="TreeGrafter"/>
</dbReference>
<gene>
    <name evidence="18" type="ORF">E1301_Tti016476</name>
</gene>
<dbReference type="Pfam" id="PF00520">
    <property type="entry name" value="Ion_trans"/>
    <property type="match status" value="1"/>
</dbReference>
<feature type="transmembrane region" description="Helical" evidence="14">
    <location>
        <begin position="936"/>
        <end position="957"/>
    </location>
</feature>
<evidence type="ECO:0000256" key="5">
    <source>
        <dbReference type="ARBA" id="ARBA00022568"/>
    </source>
</evidence>
<evidence type="ECO:0000256" key="6">
    <source>
        <dbReference type="ARBA" id="ARBA00022673"/>
    </source>
</evidence>
<evidence type="ECO:0000256" key="2">
    <source>
        <dbReference type="ARBA" id="ARBA00009501"/>
    </source>
</evidence>
<feature type="domain" description="TRPM SLOG" evidence="16">
    <location>
        <begin position="116"/>
        <end position="346"/>
    </location>
</feature>
<feature type="transmembrane region" description="Helical" evidence="14">
    <location>
        <begin position="799"/>
        <end position="819"/>
    </location>
</feature>
<evidence type="ECO:0000256" key="1">
    <source>
        <dbReference type="ARBA" id="ARBA00004651"/>
    </source>
</evidence>
<keyword evidence="4" id="KW-1003">Cell membrane</keyword>
<keyword evidence="11 14" id="KW-0472">Membrane</keyword>
<organism evidence="18 19">
    <name type="scientific">Triplophysa tibetana</name>
    <dbReference type="NCBI Taxonomy" id="1572043"/>
    <lineage>
        <taxon>Eukaryota</taxon>
        <taxon>Metazoa</taxon>
        <taxon>Chordata</taxon>
        <taxon>Craniata</taxon>
        <taxon>Vertebrata</taxon>
        <taxon>Euteleostomi</taxon>
        <taxon>Actinopterygii</taxon>
        <taxon>Neopterygii</taxon>
        <taxon>Teleostei</taxon>
        <taxon>Ostariophysi</taxon>
        <taxon>Cypriniformes</taxon>
        <taxon>Nemacheilidae</taxon>
        <taxon>Triplophysa</taxon>
    </lineage>
</organism>
<feature type="domain" description="Ion transport" evidence="15">
    <location>
        <begin position="800"/>
        <end position="1060"/>
    </location>
</feature>
<evidence type="ECO:0000256" key="9">
    <source>
        <dbReference type="ARBA" id="ARBA00022989"/>
    </source>
</evidence>
<feature type="transmembrane region" description="Helical" evidence="14">
    <location>
        <begin position="869"/>
        <end position="889"/>
    </location>
</feature>
<evidence type="ECO:0000256" key="13">
    <source>
        <dbReference type="SAM" id="MobiDB-lite"/>
    </source>
</evidence>
<keyword evidence="18" id="KW-0675">Receptor</keyword>
<evidence type="ECO:0000256" key="3">
    <source>
        <dbReference type="ARBA" id="ARBA00022448"/>
    </source>
</evidence>
<feature type="transmembrane region" description="Helical" evidence="14">
    <location>
        <begin position="1080"/>
        <end position="1099"/>
    </location>
</feature>
<accession>A0A5A9P3Q8</accession>
<keyword evidence="6" id="KW-0107">Calcium channel</keyword>
<keyword evidence="10" id="KW-0406">Ion transport</keyword>
<dbReference type="Pfam" id="PF25508">
    <property type="entry name" value="TRPM2"/>
    <property type="match status" value="1"/>
</dbReference>
<feature type="transmembrane region" description="Helical" evidence="14">
    <location>
        <begin position="1024"/>
        <end position="1049"/>
    </location>
</feature>
<comment type="similarity">
    <text evidence="2">Belongs to the transient receptor (TC 1.A.4) family. LTrpC subfamily. TRPM2 sub-subfamily.</text>
</comment>
<feature type="region of interest" description="Disordered" evidence="13">
    <location>
        <begin position="1274"/>
        <end position="1302"/>
    </location>
</feature>
<evidence type="ECO:0000256" key="8">
    <source>
        <dbReference type="ARBA" id="ARBA00022837"/>
    </source>
</evidence>
<dbReference type="EMBL" id="SOYY01000010">
    <property type="protein sequence ID" value="KAA0715406.1"/>
    <property type="molecule type" value="Genomic_DNA"/>
</dbReference>
<feature type="domain" description="TRPM-like" evidence="17">
    <location>
        <begin position="446"/>
        <end position="697"/>
    </location>
</feature>
<feature type="region of interest" description="Disordered" evidence="13">
    <location>
        <begin position="1207"/>
        <end position="1237"/>
    </location>
</feature>
<keyword evidence="8" id="KW-0106">Calcium</keyword>
<dbReference type="InterPro" id="IPR015797">
    <property type="entry name" value="NUDIX_hydrolase-like_dom_sf"/>
</dbReference>
<dbReference type="Gene3D" id="3.90.79.10">
    <property type="entry name" value="Nucleoside Triphosphate Pyrophosphohydrolase"/>
    <property type="match status" value="1"/>
</dbReference>
<keyword evidence="3" id="KW-0813">Transport</keyword>
<evidence type="ECO:0000256" key="4">
    <source>
        <dbReference type="ARBA" id="ARBA00022475"/>
    </source>
</evidence>
<dbReference type="InterPro" id="IPR005821">
    <property type="entry name" value="Ion_trans_dom"/>
</dbReference>
<dbReference type="PANTHER" id="PTHR13800:SF2">
    <property type="entry name" value="TRANSIENT RECEPTOR POTENTIAL CATION CHANNEL SUBFAMILY M MEMBER 2"/>
    <property type="match status" value="1"/>
</dbReference>
<protein>
    <submittedName>
        <fullName evidence="18">Transient receptor potential cation channel subfamily M member 2</fullName>
    </submittedName>
</protein>
<evidence type="ECO:0000256" key="14">
    <source>
        <dbReference type="SAM" id="Phobius"/>
    </source>
</evidence>
<dbReference type="InterPro" id="IPR057366">
    <property type="entry name" value="TRPM-like"/>
</dbReference>
<proteinExistence type="inferred from homology"/>
<feature type="transmembrane region" description="Helical" evidence="14">
    <location>
        <begin position="895"/>
        <end position="916"/>
    </location>
</feature>
<comment type="caution">
    <text evidence="18">The sequence shown here is derived from an EMBL/GenBank/DDBJ whole genome shotgun (WGS) entry which is preliminary data.</text>
</comment>
<dbReference type="PANTHER" id="PTHR13800">
    <property type="entry name" value="TRANSIENT RECEPTOR POTENTIAL CATION CHANNEL, SUBFAMILY M, MEMBER 6"/>
    <property type="match status" value="1"/>
</dbReference>
<evidence type="ECO:0000256" key="7">
    <source>
        <dbReference type="ARBA" id="ARBA00022692"/>
    </source>
</evidence>
<evidence type="ECO:0000259" key="17">
    <source>
        <dbReference type="Pfam" id="PF25508"/>
    </source>
</evidence>
<evidence type="ECO:0000256" key="12">
    <source>
        <dbReference type="ARBA" id="ARBA00023303"/>
    </source>
</evidence>
<feature type="compositionally biased region" description="Acidic residues" evidence="13">
    <location>
        <begin position="1221"/>
        <end position="1232"/>
    </location>
</feature>
<dbReference type="InterPro" id="IPR050927">
    <property type="entry name" value="TRPM"/>
</dbReference>
<evidence type="ECO:0000259" key="16">
    <source>
        <dbReference type="Pfam" id="PF18139"/>
    </source>
</evidence>
<keyword evidence="12" id="KW-0407">Ion channel</keyword>